<accession>A0A379AKQ8</accession>
<evidence type="ECO:0000313" key="2">
    <source>
        <dbReference type="EMBL" id="SUB18179.1"/>
    </source>
</evidence>
<organism evidence="2 3">
    <name type="scientific">Enterobacter agglomerans</name>
    <name type="common">Erwinia herbicola</name>
    <name type="synonym">Pantoea agglomerans</name>
    <dbReference type="NCBI Taxonomy" id="549"/>
    <lineage>
        <taxon>Bacteria</taxon>
        <taxon>Pseudomonadati</taxon>
        <taxon>Pseudomonadota</taxon>
        <taxon>Gammaproteobacteria</taxon>
        <taxon>Enterobacterales</taxon>
        <taxon>Erwiniaceae</taxon>
        <taxon>Pantoea</taxon>
        <taxon>Pantoea agglomerans group</taxon>
    </lineage>
</organism>
<gene>
    <name evidence="2" type="primary">cph2_3</name>
    <name evidence="2" type="ORF">NCTC9381_04125</name>
</gene>
<dbReference type="SUPFAM" id="SSF141868">
    <property type="entry name" value="EAL domain-like"/>
    <property type="match status" value="1"/>
</dbReference>
<dbReference type="CDD" id="cd01948">
    <property type="entry name" value="EAL"/>
    <property type="match status" value="1"/>
</dbReference>
<evidence type="ECO:0000313" key="3">
    <source>
        <dbReference type="Proteomes" id="UP000254640"/>
    </source>
</evidence>
<dbReference type="PANTHER" id="PTHR33121">
    <property type="entry name" value="CYCLIC DI-GMP PHOSPHODIESTERASE PDEF"/>
    <property type="match status" value="1"/>
</dbReference>
<proteinExistence type="predicted"/>
<dbReference type="InterPro" id="IPR035919">
    <property type="entry name" value="EAL_sf"/>
</dbReference>
<dbReference type="Proteomes" id="UP000254640">
    <property type="component" value="Unassembled WGS sequence"/>
</dbReference>
<dbReference type="GO" id="GO:0071111">
    <property type="term" value="F:cyclic-guanylate-specific phosphodiesterase activity"/>
    <property type="evidence" value="ECO:0007669"/>
    <property type="project" value="InterPro"/>
</dbReference>
<sequence length="148" mass="16208">MCWRKSGLPATRLELEITENVTFEHPQHALEVMQGLRSLGVRLTVDDFGTGYAALGYLKTFPFNGLKIDRSWMKDFPESQQAQSVVAGIIALARAFALTITAEGIETEAQLNQLKTALVRRGARLLPRSTDAAGCIQYASGKNRAEPG</sequence>
<dbReference type="EMBL" id="UGSO01000001">
    <property type="protein sequence ID" value="SUB18179.1"/>
    <property type="molecule type" value="Genomic_DNA"/>
</dbReference>
<dbReference type="Pfam" id="PF00563">
    <property type="entry name" value="EAL"/>
    <property type="match status" value="1"/>
</dbReference>
<dbReference type="SMART" id="SM00052">
    <property type="entry name" value="EAL"/>
    <property type="match status" value="1"/>
</dbReference>
<dbReference type="InterPro" id="IPR001633">
    <property type="entry name" value="EAL_dom"/>
</dbReference>
<dbReference type="PANTHER" id="PTHR33121:SF71">
    <property type="entry name" value="OXYGEN SENSOR PROTEIN DOSP"/>
    <property type="match status" value="1"/>
</dbReference>
<dbReference type="Gene3D" id="3.20.20.450">
    <property type="entry name" value="EAL domain"/>
    <property type="match status" value="1"/>
</dbReference>
<name>A0A379AKQ8_ENTAG</name>
<protein>
    <submittedName>
        <fullName evidence="2">Bacteriophytochrome cph2</fullName>
    </submittedName>
</protein>
<evidence type="ECO:0000259" key="1">
    <source>
        <dbReference type="PROSITE" id="PS50883"/>
    </source>
</evidence>
<dbReference type="InterPro" id="IPR050706">
    <property type="entry name" value="Cyclic-di-GMP_PDE-like"/>
</dbReference>
<reference evidence="2 3" key="1">
    <citation type="submission" date="2018-06" db="EMBL/GenBank/DDBJ databases">
        <authorList>
            <consortium name="Pathogen Informatics"/>
            <person name="Doyle S."/>
        </authorList>
    </citation>
    <scope>NUCLEOTIDE SEQUENCE [LARGE SCALE GENOMIC DNA]</scope>
    <source>
        <strain evidence="2 3">NCTC9381</strain>
    </source>
</reference>
<keyword evidence="3" id="KW-1185">Reference proteome</keyword>
<dbReference type="PROSITE" id="PS50883">
    <property type="entry name" value="EAL"/>
    <property type="match status" value="1"/>
</dbReference>
<feature type="domain" description="EAL" evidence="1">
    <location>
        <begin position="1"/>
        <end position="148"/>
    </location>
</feature>
<dbReference type="AlphaFoldDB" id="A0A379AKQ8"/>